<dbReference type="EMBL" id="WAAQ01000001">
    <property type="protein sequence ID" value="KAB1886704.1"/>
    <property type="molecule type" value="Genomic_DNA"/>
</dbReference>
<evidence type="ECO:0000256" key="1">
    <source>
        <dbReference type="SAM" id="MobiDB-lite"/>
    </source>
</evidence>
<evidence type="ECO:0000313" key="4">
    <source>
        <dbReference type="Proteomes" id="UP000436027"/>
    </source>
</evidence>
<keyword evidence="2" id="KW-0472">Membrane</keyword>
<feature type="region of interest" description="Disordered" evidence="1">
    <location>
        <begin position="76"/>
        <end position="99"/>
    </location>
</feature>
<protein>
    <submittedName>
        <fullName evidence="3">Uncharacterized protein</fullName>
    </submittedName>
</protein>
<name>A0AAD3X3L9_MICMQ</name>
<feature type="compositionally biased region" description="Low complexity" evidence="1">
    <location>
        <begin position="80"/>
        <end position="99"/>
    </location>
</feature>
<keyword evidence="2" id="KW-0812">Transmembrane</keyword>
<dbReference type="RefSeq" id="WP_151486019.1">
    <property type="nucleotide sequence ID" value="NZ_BAAAIN010000002.1"/>
</dbReference>
<keyword evidence="2" id="KW-1133">Transmembrane helix</keyword>
<evidence type="ECO:0000256" key="2">
    <source>
        <dbReference type="SAM" id="Phobius"/>
    </source>
</evidence>
<feature type="transmembrane region" description="Helical" evidence="2">
    <location>
        <begin position="43"/>
        <end position="65"/>
    </location>
</feature>
<dbReference type="AlphaFoldDB" id="A0AAD3X3L9"/>
<dbReference type="Proteomes" id="UP000436027">
    <property type="component" value="Unassembled WGS sequence"/>
</dbReference>
<reference evidence="3 4" key="1">
    <citation type="submission" date="2019-09" db="EMBL/GenBank/DDBJ databases">
        <title>Whole genome sequencing of Microbacterium maritypicum.</title>
        <authorList>
            <person name="Lenchi N."/>
        </authorList>
    </citation>
    <scope>NUCLEOTIDE SEQUENCE [LARGE SCALE GENOMIC DNA]</scope>
    <source>
        <strain evidence="3 4">DSM 12512</strain>
    </source>
</reference>
<gene>
    <name evidence="3" type="ORF">F6W70_04490</name>
</gene>
<proteinExistence type="predicted"/>
<feature type="region of interest" description="Disordered" evidence="1">
    <location>
        <begin position="1"/>
        <end position="28"/>
    </location>
</feature>
<organism evidence="3 4">
    <name type="scientific">Microbacterium maritypicum</name>
    <name type="common">Microbacterium liquefaciens</name>
    <dbReference type="NCBI Taxonomy" id="33918"/>
    <lineage>
        <taxon>Bacteria</taxon>
        <taxon>Bacillati</taxon>
        <taxon>Actinomycetota</taxon>
        <taxon>Actinomycetes</taxon>
        <taxon>Micrococcales</taxon>
        <taxon>Microbacteriaceae</taxon>
        <taxon>Microbacterium</taxon>
    </lineage>
</organism>
<comment type="caution">
    <text evidence="3">The sequence shown here is derived from an EMBL/GenBank/DDBJ whole genome shotgun (WGS) entry which is preliminary data.</text>
</comment>
<evidence type="ECO:0000313" key="3">
    <source>
        <dbReference type="EMBL" id="KAB1886704.1"/>
    </source>
</evidence>
<sequence>MNERDASDDAEYLPPPPPAADTPAPDEEETRIVAATKRRSRTIVILVTVVAAVLLLGTIATNLLLAAGLRAEIGEGRPGTSATPSASASPTPTPDRPTSACSELCAAATEEIGATAGDWRIEGDWTNAANDLGSRDAATAVFASDAGRATVTVLQFPTDDAAAQAALDIRARIGDPTYTEQVFDDGSGTRYDFDGATVSRVVWHLDAQSRPHTPGRLYIVEAPTNAADSFAGQAAYQLYLALPL</sequence>
<accession>A0AAD3X3L9</accession>